<organism evidence="3">
    <name type="scientific">Heligmosomoides polygyrus</name>
    <name type="common">Parasitic roundworm</name>
    <dbReference type="NCBI Taxonomy" id="6339"/>
    <lineage>
        <taxon>Eukaryota</taxon>
        <taxon>Metazoa</taxon>
        <taxon>Ecdysozoa</taxon>
        <taxon>Nematoda</taxon>
        <taxon>Chromadorea</taxon>
        <taxon>Rhabditida</taxon>
        <taxon>Rhabditina</taxon>
        <taxon>Rhabditomorpha</taxon>
        <taxon>Strongyloidea</taxon>
        <taxon>Heligmosomidae</taxon>
        <taxon>Heligmosomoides</taxon>
    </lineage>
</organism>
<proteinExistence type="predicted"/>
<dbReference type="SUPFAM" id="SSF81296">
    <property type="entry name" value="E set domains"/>
    <property type="match status" value="1"/>
</dbReference>
<dbReference type="OrthoDB" id="6236007at2759"/>
<feature type="domain" description="NIDO" evidence="2">
    <location>
        <begin position="59"/>
        <end position="215"/>
    </location>
</feature>
<reference evidence="3" key="1">
    <citation type="submission" date="2018-11" db="EMBL/GenBank/DDBJ databases">
        <authorList>
            <consortium name="Pathogen Informatics"/>
        </authorList>
    </citation>
    <scope>NUCLEOTIDE SEQUENCE [LARGE SCALE GENOMIC DNA]</scope>
</reference>
<protein>
    <recommendedName>
        <fullName evidence="2">NIDO domain-containing protein</fullName>
    </recommendedName>
</protein>
<keyword evidence="1" id="KW-1015">Disulfide bond</keyword>
<dbReference type="PANTHER" id="PTHR13802:SF52">
    <property type="entry name" value="MUCIN-4"/>
    <property type="match status" value="1"/>
</dbReference>
<dbReference type="PROSITE" id="PS51220">
    <property type="entry name" value="NIDO"/>
    <property type="match status" value="1"/>
</dbReference>
<dbReference type="InterPro" id="IPR014756">
    <property type="entry name" value="Ig_E-set"/>
</dbReference>
<dbReference type="SMART" id="SM00539">
    <property type="entry name" value="NIDO"/>
    <property type="match status" value="1"/>
</dbReference>
<gene>
    <name evidence="3" type="ORF">HPBE_LOCUS9709</name>
</gene>
<dbReference type="InterPro" id="IPR003886">
    <property type="entry name" value="NIDO_dom"/>
</dbReference>
<dbReference type="Pfam" id="PF06119">
    <property type="entry name" value="NIDO"/>
    <property type="match status" value="1"/>
</dbReference>
<evidence type="ECO:0000259" key="2">
    <source>
        <dbReference type="PROSITE" id="PS51220"/>
    </source>
</evidence>
<evidence type="ECO:0000313" key="3">
    <source>
        <dbReference type="EMBL" id="VDO81898.1"/>
    </source>
</evidence>
<dbReference type="EMBL" id="UZAH01026520">
    <property type="protein sequence ID" value="VDO81898.1"/>
    <property type="molecule type" value="Genomic_DNA"/>
</dbReference>
<dbReference type="AlphaFoldDB" id="A0A3P8C0B1"/>
<dbReference type="Gene3D" id="2.60.40.10">
    <property type="entry name" value="Immunoglobulins"/>
    <property type="match status" value="1"/>
</dbReference>
<name>A0A3P8C0B1_HELPZ</name>
<evidence type="ECO:0000256" key="1">
    <source>
        <dbReference type="ARBA" id="ARBA00023157"/>
    </source>
</evidence>
<dbReference type="GO" id="GO:0007160">
    <property type="term" value="P:cell-matrix adhesion"/>
    <property type="evidence" value="ECO:0007669"/>
    <property type="project" value="InterPro"/>
</dbReference>
<dbReference type="InterPro" id="IPR051495">
    <property type="entry name" value="Epithelial_Barrier/Signaling"/>
</dbReference>
<dbReference type="InterPro" id="IPR013783">
    <property type="entry name" value="Ig-like_fold"/>
</dbReference>
<accession>A0A3P8C0B1</accession>
<dbReference type="PANTHER" id="PTHR13802">
    <property type="entry name" value="MUCIN 4-RELATED"/>
    <property type="match status" value="1"/>
</dbReference>
<sequence length="317" mass="35904">MDDDEVYNSNSLSYGATNYNQNQNTYAQTQQQQQTYGQTANVNPLLYAQQQQQQQYAQQTIYGRKKRQMPGRISQPGMVVDPLLLDNITQAVQSGYTGANGWRAEHAFIVTWYRMAYGGAPRALDVSQFEHVKDWQNTFQLVIATDEIRTFAIFNYARLNWTTSNEAGEFCYIYVIEVSMDLEGSRQPSPGRIWKLGYFSNVLTPGRWIHRIDEAIIPAGCTNASTGGMITAPPWGPMQGGMAVNVSGPCLRPTDNVKVNFENWQVDCKRLNRVRARCIMPMFHKTGLVPIRMSRDGGQSFPFFGRFYVGRCSLPSI</sequence>